<evidence type="ECO:0000256" key="4">
    <source>
        <dbReference type="ARBA" id="ARBA00022642"/>
    </source>
</evidence>
<evidence type="ECO:0000256" key="6">
    <source>
        <dbReference type="ARBA" id="ARBA00022695"/>
    </source>
</evidence>
<keyword evidence="14" id="KW-1185">Reference proteome</keyword>
<dbReference type="RefSeq" id="WP_167181298.1">
    <property type="nucleotide sequence ID" value="NZ_JAAONZ010000001.1"/>
</dbReference>
<keyword evidence="5 11" id="KW-0808">Transferase</keyword>
<dbReference type="NCBIfam" id="TIGR00125">
    <property type="entry name" value="cyt_tran_rel"/>
    <property type="match status" value="1"/>
</dbReference>
<dbReference type="PANTHER" id="PTHR39321">
    <property type="entry name" value="NICOTINATE-NUCLEOTIDE ADENYLYLTRANSFERASE-RELATED"/>
    <property type="match status" value="1"/>
</dbReference>
<keyword evidence="8 11" id="KW-0067">ATP-binding</keyword>
<gene>
    <name evidence="11 13" type="primary">nadD</name>
    <name evidence="13" type="ORF">G8770_02235</name>
</gene>
<evidence type="ECO:0000256" key="9">
    <source>
        <dbReference type="ARBA" id="ARBA00023027"/>
    </source>
</evidence>
<dbReference type="PANTHER" id="PTHR39321:SF3">
    <property type="entry name" value="PHOSPHOPANTETHEINE ADENYLYLTRANSFERASE"/>
    <property type="match status" value="1"/>
</dbReference>
<keyword evidence="4 11" id="KW-0662">Pyridine nucleotide biosynthesis</keyword>
<comment type="catalytic activity">
    <reaction evidence="10 11">
        <text>nicotinate beta-D-ribonucleotide + ATP + H(+) = deamido-NAD(+) + diphosphate</text>
        <dbReference type="Rhea" id="RHEA:22860"/>
        <dbReference type="ChEBI" id="CHEBI:15378"/>
        <dbReference type="ChEBI" id="CHEBI:30616"/>
        <dbReference type="ChEBI" id="CHEBI:33019"/>
        <dbReference type="ChEBI" id="CHEBI:57502"/>
        <dbReference type="ChEBI" id="CHEBI:58437"/>
        <dbReference type="EC" id="2.7.7.18"/>
    </reaction>
</comment>
<evidence type="ECO:0000313" key="13">
    <source>
        <dbReference type="EMBL" id="NHO64366.1"/>
    </source>
</evidence>
<dbReference type="AlphaFoldDB" id="A0A9E5JS31"/>
<dbReference type="NCBIfam" id="TIGR00482">
    <property type="entry name" value="nicotinate (nicotinamide) nucleotide adenylyltransferase"/>
    <property type="match status" value="1"/>
</dbReference>
<dbReference type="GO" id="GO:0005524">
    <property type="term" value="F:ATP binding"/>
    <property type="evidence" value="ECO:0007669"/>
    <property type="project" value="UniProtKB-KW"/>
</dbReference>
<evidence type="ECO:0000256" key="7">
    <source>
        <dbReference type="ARBA" id="ARBA00022741"/>
    </source>
</evidence>
<dbReference type="InterPro" id="IPR004821">
    <property type="entry name" value="Cyt_trans-like"/>
</dbReference>
<dbReference type="EMBL" id="JAAONZ010000001">
    <property type="protein sequence ID" value="NHO64366.1"/>
    <property type="molecule type" value="Genomic_DNA"/>
</dbReference>
<sequence length="219" mass="24684">MNTLKTLGLFGGTFDPIHNGHLRMALEWKQQLGLDEMRLLPCHQPPHRDKPGRSSEDRAAMVRLAVEECSELTVDERELRRDKPSYTVETLQEIRQEVGADVSLCWCVGMDSLVTLNQWYRWRDLLGLAHLVVAARPGWGLPLTGEIPDWVAEHKMAAEELHLKPHGGVVVTEQSLLDISATEIRHIISVGQSPEFLLPSAVWHYIEKAKLYQDPGVGS</sequence>
<reference evidence="13" key="1">
    <citation type="submission" date="2020-03" db="EMBL/GenBank/DDBJ databases">
        <authorList>
            <person name="Guo F."/>
        </authorList>
    </citation>
    <scope>NUCLEOTIDE SEQUENCE</scope>
    <source>
        <strain evidence="13">JCM 30134</strain>
    </source>
</reference>
<dbReference type="GO" id="GO:0004515">
    <property type="term" value="F:nicotinate-nucleotide adenylyltransferase activity"/>
    <property type="evidence" value="ECO:0007669"/>
    <property type="project" value="UniProtKB-UniRule"/>
</dbReference>
<evidence type="ECO:0000256" key="11">
    <source>
        <dbReference type="HAMAP-Rule" id="MF_00244"/>
    </source>
</evidence>
<keyword evidence="6 11" id="KW-0548">Nucleotidyltransferase</keyword>
<dbReference type="GO" id="GO:0009435">
    <property type="term" value="P:NAD+ biosynthetic process"/>
    <property type="evidence" value="ECO:0007669"/>
    <property type="project" value="UniProtKB-UniRule"/>
</dbReference>
<dbReference type="SUPFAM" id="SSF52374">
    <property type="entry name" value="Nucleotidylyl transferase"/>
    <property type="match status" value="1"/>
</dbReference>
<dbReference type="CDD" id="cd02165">
    <property type="entry name" value="NMNAT"/>
    <property type="match status" value="1"/>
</dbReference>
<comment type="similarity">
    <text evidence="3 11">Belongs to the NadD family.</text>
</comment>
<evidence type="ECO:0000256" key="1">
    <source>
        <dbReference type="ARBA" id="ARBA00002324"/>
    </source>
</evidence>
<keyword evidence="9 11" id="KW-0520">NAD</keyword>
<dbReference type="HAMAP" id="MF_00244">
    <property type="entry name" value="NaMN_adenylyltr"/>
    <property type="match status" value="1"/>
</dbReference>
<feature type="domain" description="Cytidyltransferase-like" evidence="12">
    <location>
        <begin position="9"/>
        <end position="186"/>
    </location>
</feature>
<dbReference type="NCBIfam" id="NF000839">
    <property type="entry name" value="PRK00071.1-1"/>
    <property type="match status" value="1"/>
</dbReference>
<evidence type="ECO:0000259" key="12">
    <source>
        <dbReference type="Pfam" id="PF01467"/>
    </source>
</evidence>
<dbReference type="Pfam" id="PF01467">
    <property type="entry name" value="CTP_transf_like"/>
    <property type="match status" value="1"/>
</dbReference>
<protein>
    <recommendedName>
        <fullName evidence="11">Probable nicotinate-nucleotide adenylyltransferase</fullName>
        <ecNumber evidence="11">2.7.7.18</ecNumber>
    </recommendedName>
    <alternativeName>
        <fullName evidence="11">Deamido-NAD(+) diphosphorylase</fullName>
    </alternativeName>
    <alternativeName>
        <fullName evidence="11">Deamido-NAD(+) pyrophosphorylase</fullName>
    </alternativeName>
    <alternativeName>
        <fullName evidence="11">Nicotinate mononucleotide adenylyltransferase</fullName>
        <shortName evidence="11">NaMN adenylyltransferase</shortName>
    </alternativeName>
</protein>
<keyword evidence="7 11" id="KW-0547">Nucleotide-binding</keyword>
<proteinExistence type="inferred from homology"/>
<comment type="caution">
    <text evidence="13">The sequence shown here is derived from an EMBL/GenBank/DDBJ whole genome shotgun (WGS) entry which is preliminary data.</text>
</comment>
<organism evidence="13 14">
    <name type="scientific">Pseudomaricurvus hydrocarbonicus</name>
    <dbReference type="NCBI Taxonomy" id="1470433"/>
    <lineage>
        <taxon>Bacteria</taxon>
        <taxon>Pseudomonadati</taxon>
        <taxon>Pseudomonadota</taxon>
        <taxon>Gammaproteobacteria</taxon>
        <taxon>Cellvibrionales</taxon>
        <taxon>Cellvibrionaceae</taxon>
        <taxon>Pseudomaricurvus</taxon>
    </lineage>
</organism>
<dbReference type="InterPro" id="IPR014729">
    <property type="entry name" value="Rossmann-like_a/b/a_fold"/>
</dbReference>
<accession>A0A9E5JS31</accession>
<evidence type="ECO:0000256" key="8">
    <source>
        <dbReference type="ARBA" id="ARBA00022840"/>
    </source>
</evidence>
<dbReference type="Gene3D" id="3.40.50.620">
    <property type="entry name" value="HUPs"/>
    <property type="match status" value="1"/>
</dbReference>
<dbReference type="EC" id="2.7.7.18" evidence="11"/>
<evidence type="ECO:0000256" key="5">
    <source>
        <dbReference type="ARBA" id="ARBA00022679"/>
    </source>
</evidence>
<comment type="pathway">
    <text evidence="2 11">Cofactor biosynthesis; NAD(+) biosynthesis; deamido-NAD(+) from nicotinate D-ribonucleotide: step 1/1.</text>
</comment>
<name>A0A9E5JS31_9GAMM</name>
<dbReference type="InterPro" id="IPR005248">
    <property type="entry name" value="NadD/NMNAT"/>
</dbReference>
<dbReference type="Proteomes" id="UP000787472">
    <property type="component" value="Unassembled WGS sequence"/>
</dbReference>
<evidence type="ECO:0000256" key="10">
    <source>
        <dbReference type="ARBA" id="ARBA00048721"/>
    </source>
</evidence>
<comment type="function">
    <text evidence="1 11">Catalyzes the reversible adenylation of nicotinate mononucleotide (NaMN) to nicotinic acid adenine dinucleotide (NaAD).</text>
</comment>
<evidence type="ECO:0000313" key="14">
    <source>
        <dbReference type="Proteomes" id="UP000787472"/>
    </source>
</evidence>
<dbReference type="NCBIfam" id="NF000840">
    <property type="entry name" value="PRK00071.1-3"/>
    <property type="match status" value="1"/>
</dbReference>
<evidence type="ECO:0000256" key="3">
    <source>
        <dbReference type="ARBA" id="ARBA00009014"/>
    </source>
</evidence>
<evidence type="ECO:0000256" key="2">
    <source>
        <dbReference type="ARBA" id="ARBA00005019"/>
    </source>
</evidence>